<dbReference type="InterPro" id="IPR001506">
    <property type="entry name" value="Peptidase_M12A"/>
</dbReference>
<dbReference type="PRINTS" id="PR00480">
    <property type="entry name" value="ASTACIN"/>
</dbReference>
<comment type="caution">
    <text evidence="8">Lacks conserved residue(s) required for the propagation of feature annotation.</text>
</comment>
<keyword evidence="7" id="KW-1015">Disulfide bond</keyword>
<organism evidence="11">
    <name type="scientific">Strongyloides ratti</name>
    <name type="common">Parasitic roundworm</name>
    <dbReference type="NCBI Taxonomy" id="34506"/>
    <lineage>
        <taxon>Eukaryota</taxon>
        <taxon>Metazoa</taxon>
        <taxon>Ecdysozoa</taxon>
        <taxon>Nematoda</taxon>
        <taxon>Chromadorea</taxon>
        <taxon>Rhabditida</taxon>
        <taxon>Tylenchina</taxon>
        <taxon>Panagrolaimomorpha</taxon>
        <taxon>Strongyloidoidea</taxon>
        <taxon>Strongyloididae</taxon>
        <taxon>Strongyloides</taxon>
    </lineage>
</organism>
<dbReference type="OrthoDB" id="5910897at2759"/>
<evidence type="ECO:0000256" key="5">
    <source>
        <dbReference type="ARBA" id="ARBA00022833"/>
    </source>
</evidence>
<feature type="chain" id="PRO_5015017684" description="Metalloendopeptidase" evidence="9">
    <location>
        <begin position="20"/>
        <end position="388"/>
    </location>
</feature>
<dbReference type="PANTHER" id="PTHR10127:SF780">
    <property type="entry name" value="METALLOENDOPEPTIDASE"/>
    <property type="match status" value="1"/>
</dbReference>
<comment type="cofactor">
    <cofactor evidence="9">
        <name>Zn(2+)</name>
        <dbReference type="ChEBI" id="CHEBI:29105"/>
    </cofactor>
    <text evidence="9">Binds 1 zinc ion per subunit.</text>
</comment>
<evidence type="ECO:0000256" key="4">
    <source>
        <dbReference type="ARBA" id="ARBA00022801"/>
    </source>
</evidence>
<dbReference type="GO" id="GO:0006508">
    <property type="term" value="P:proteolysis"/>
    <property type="evidence" value="ECO:0007669"/>
    <property type="project" value="UniProtKB-KW"/>
</dbReference>
<dbReference type="PANTHER" id="PTHR10127">
    <property type="entry name" value="DISCOIDIN, CUB, EGF, LAMININ , AND ZINC METALLOPROTEASE DOMAIN CONTAINING"/>
    <property type="match status" value="1"/>
</dbReference>
<sequence>MNYLFVIFVGLLIPSLCYNNENYNVRDKRAILKRRIFNFTMPVNYYYDFTSKCQIIEKAIAHISDYTCITFKKVKKPFDNIGIIFKQVKKDSYVEDNLEKGKSTIIYVNKDCTLRIGCIKSLLGRAFGLIPHVQRWDRDTYVEVKLDNIQDEYKKYYTKISGLDVKIMNTAFDFGSIMNYESKQHSINGKPSYKSKWNKLYNKMLGQRVDFSHNDIKLLNDLHCGKVCPKKVKGCINGGYPDPLNCGHCRCPKGYVGKLCGIAAPSDKECGKTILKASHDIKSLQIKSNIQCNYLIKADPGYKVIVYVDDAVLPNENPCTNTYGLEIKNRYDKGATGLSICGRVKDVETKPIFSQVLVRYYGRKENHYANIRYEAVTKETAREFDYVK</sequence>
<keyword evidence="9" id="KW-0732">Signal</keyword>
<feature type="domain" description="Peptidase M12A" evidence="10">
    <location>
        <begin position="29"/>
        <end position="229"/>
    </location>
</feature>
<gene>
    <name evidence="11 13 14" type="ORF">SRAE_0000008200</name>
</gene>
<dbReference type="SUPFAM" id="SSF49854">
    <property type="entry name" value="Spermadhesin, CUB domain"/>
    <property type="match status" value="1"/>
</dbReference>
<dbReference type="WBParaSite" id="SRAE_0000008200.1">
    <property type="protein sequence ID" value="SRAE_0000008200.1"/>
    <property type="gene ID" value="WBGene00255819"/>
</dbReference>
<dbReference type="InterPro" id="IPR000859">
    <property type="entry name" value="CUB_dom"/>
</dbReference>
<evidence type="ECO:0000313" key="13">
    <source>
        <dbReference type="WBParaSite" id="SRAE_0000008200.1"/>
    </source>
</evidence>
<keyword evidence="2 9" id="KW-0645">Protease</keyword>
<evidence type="ECO:0000313" key="11">
    <source>
        <dbReference type="EMBL" id="CEF60950.1"/>
    </source>
</evidence>
<dbReference type="EC" id="3.4.24.-" evidence="9"/>
<dbReference type="GO" id="GO:0004222">
    <property type="term" value="F:metalloendopeptidase activity"/>
    <property type="evidence" value="ECO:0007669"/>
    <property type="project" value="UniProtKB-UniRule"/>
</dbReference>
<dbReference type="Proteomes" id="UP000035682">
    <property type="component" value="Unplaced"/>
</dbReference>
<keyword evidence="4 9" id="KW-0378">Hydrolase</keyword>
<reference evidence="12" key="2">
    <citation type="submission" date="2014-09" db="EMBL/GenBank/DDBJ databases">
        <authorList>
            <person name="Martin A.A."/>
        </authorList>
    </citation>
    <scope>NUCLEOTIDE SEQUENCE</scope>
    <source>
        <strain evidence="12">ED321</strain>
    </source>
</reference>
<dbReference type="GeneID" id="36373317"/>
<dbReference type="SMART" id="SM00042">
    <property type="entry name" value="CUB"/>
    <property type="match status" value="1"/>
</dbReference>
<feature type="signal peptide" evidence="9">
    <location>
        <begin position="1"/>
        <end position="19"/>
    </location>
</feature>
<dbReference type="PROSITE" id="PS51864">
    <property type="entry name" value="ASTACIN"/>
    <property type="match status" value="1"/>
</dbReference>
<dbReference type="WormBase" id="SRAE_0000008200">
    <property type="protein sequence ID" value="SRP08758"/>
    <property type="gene ID" value="WBGene00255819"/>
</dbReference>
<protein>
    <recommendedName>
        <fullName evidence="9">Metalloendopeptidase</fullName>
        <ecNumber evidence="9">3.4.24.-</ecNumber>
    </recommendedName>
</protein>
<dbReference type="InterPro" id="IPR006026">
    <property type="entry name" value="Peptidase_Metallo"/>
</dbReference>
<accession>A0A090KTV1</accession>
<dbReference type="GO" id="GO:0008270">
    <property type="term" value="F:zinc ion binding"/>
    <property type="evidence" value="ECO:0007669"/>
    <property type="project" value="InterPro"/>
</dbReference>
<evidence type="ECO:0000259" key="10">
    <source>
        <dbReference type="PROSITE" id="PS51864"/>
    </source>
</evidence>
<proteinExistence type="predicted"/>
<dbReference type="Pfam" id="PF01400">
    <property type="entry name" value="Astacin"/>
    <property type="match status" value="1"/>
</dbReference>
<evidence type="ECO:0000256" key="1">
    <source>
        <dbReference type="ARBA" id="ARBA00022536"/>
    </source>
</evidence>
<evidence type="ECO:0000313" key="12">
    <source>
        <dbReference type="Proteomes" id="UP000035682"/>
    </source>
</evidence>
<evidence type="ECO:0000256" key="8">
    <source>
        <dbReference type="PROSITE-ProRule" id="PRU01211"/>
    </source>
</evidence>
<dbReference type="InterPro" id="IPR035914">
    <property type="entry name" value="Sperma_CUB_dom_sf"/>
</dbReference>
<dbReference type="CTD" id="36373317"/>
<reference evidence="13" key="3">
    <citation type="submission" date="2020-12" db="UniProtKB">
        <authorList>
            <consortium name="WormBaseParasite"/>
        </authorList>
    </citation>
    <scope>IDENTIFICATION</scope>
</reference>
<reference evidence="11" key="1">
    <citation type="submission" date="2014-09" db="EMBL/GenBank/DDBJ databases">
        <authorList>
            <person name="Aslett A.Martin."/>
        </authorList>
    </citation>
    <scope>NUCLEOTIDE SEQUENCE</scope>
    <source>
        <strain evidence="11">ED321 Heterogonic</strain>
    </source>
</reference>
<evidence type="ECO:0000313" key="14">
    <source>
        <dbReference type="WormBase" id="SRAE_0000008200"/>
    </source>
</evidence>
<dbReference type="SMART" id="SM00235">
    <property type="entry name" value="ZnMc"/>
    <property type="match status" value="1"/>
</dbReference>
<dbReference type="InterPro" id="IPR024079">
    <property type="entry name" value="MetalloPept_cat_dom_sf"/>
</dbReference>
<dbReference type="SUPFAM" id="SSF55486">
    <property type="entry name" value="Metalloproteases ('zincins'), catalytic domain"/>
    <property type="match status" value="1"/>
</dbReference>
<evidence type="ECO:0000256" key="6">
    <source>
        <dbReference type="ARBA" id="ARBA00023049"/>
    </source>
</evidence>
<dbReference type="AlphaFoldDB" id="A0A090KTV1"/>
<keyword evidence="5 9" id="KW-0862">Zinc</keyword>
<keyword evidence="1" id="KW-0245">EGF-like domain</keyword>
<keyword evidence="3 9" id="KW-0479">Metal-binding</keyword>
<evidence type="ECO:0000256" key="2">
    <source>
        <dbReference type="ARBA" id="ARBA00022670"/>
    </source>
</evidence>
<evidence type="ECO:0000256" key="3">
    <source>
        <dbReference type="ARBA" id="ARBA00022723"/>
    </source>
</evidence>
<dbReference type="Gene3D" id="3.40.390.10">
    <property type="entry name" value="Collagenase (Catalytic Domain)"/>
    <property type="match status" value="1"/>
</dbReference>
<dbReference type="RefSeq" id="XP_024500159.1">
    <property type="nucleotide sequence ID" value="XM_024645925.1"/>
</dbReference>
<evidence type="ECO:0000256" key="9">
    <source>
        <dbReference type="RuleBase" id="RU361183"/>
    </source>
</evidence>
<evidence type="ECO:0000256" key="7">
    <source>
        <dbReference type="ARBA" id="ARBA00023157"/>
    </source>
</evidence>
<dbReference type="Gene3D" id="2.60.120.290">
    <property type="entry name" value="Spermadhesin, CUB domain"/>
    <property type="match status" value="1"/>
</dbReference>
<keyword evidence="6 9" id="KW-0482">Metalloprotease</keyword>
<keyword evidence="12" id="KW-1185">Reference proteome</keyword>
<dbReference type="EMBL" id="LN609405">
    <property type="protein sequence ID" value="CEF60950.1"/>
    <property type="molecule type" value="Genomic_DNA"/>
</dbReference>
<name>A0A090KTV1_STRRB</name>